<reference evidence="1 2" key="1">
    <citation type="submission" date="2020-06" db="EMBL/GenBank/DDBJ databases">
        <authorList>
            <person name="Li R."/>
            <person name="Bekaert M."/>
        </authorList>
    </citation>
    <scope>NUCLEOTIDE SEQUENCE [LARGE SCALE GENOMIC DNA]</scope>
    <source>
        <strain evidence="2">wild</strain>
    </source>
</reference>
<keyword evidence="2" id="KW-1185">Reference proteome</keyword>
<dbReference type="Proteomes" id="UP000507470">
    <property type="component" value="Unassembled WGS sequence"/>
</dbReference>
<proteinExistence type="predicted"/>
<accession>A0A6J8BSC5</accession>
<dbReference type="OrthoDB" id="6146264at2759"/>
<evidence type="ECO:0008006" key="3">
    <source>
        <dbReference type="Google" id="ProtNLM"/>
    </source>
</evidence>
<evidence type="ECO:0000313" key="1">
    <source>
        <dbReference type="EMBL" id="CAC5386878.1"/>
    </source>
</evidence>
<dbReference type="EMBL" id="CACVKT020003932">
    <property type="protein sequence ID" value="CAC5386878.1"/>
    <property type="molecule type" value="Genomic_DNA"/>
</dbReference>
<protein>
    <recommendedName>
        <fullName evidence="3">Endonuclease/exonuclease/phosphatase domain-containing protein</fullName>
    </recommendedName>
</protein>
<gene>
    <name evidence="1" type="ORF">MCOR_22273</name>
</gene>
<organism evidence="1 2">
    <name type="scientific">Mytilus coruscus</name>
    <name type="common">Sea mussel</name>
    <dbReference type="NCBI Taxonomy" id="42192"/>
    <lineage>
        <taxon>Eukaryota</taxon>
        <taxon>Metazoa</taxon>
        <taxon>Spiralia</taxon>
        <taxon>Lophotrochozoa</taxon>
        <taxon>Mollusca</taxon>
        <taxon>Bivalvia</taxon>
        <taxon>Autobranchia</taxon>
        <taxon>Pteriomorphia</taxon>
        <taxon>Mytilida</taxon>
        <taxon>Mytiloidea</taxon>
        <taxon>Mytilidae</taxon>
        <taxon>Mytilinae</taxon>
        <taxon>Mytilus</taxon>
    </lineage>
</organism>
<dbReference type="AlphaFoldDB" id="A0A6J8BSC5"/>
<evidence type="ECO:0000313" key="2">
    <source>
        <dbReference type="Proteomes" id="UP000507470"/>
    </source>
</evidence>
<name>A0A6J8BSC5_MYTCO</name>
<sequence length="357" mass="41168">MINDKFGDASDIFLCDNSNLSFRGQPASGILVNDGIHLTKKGTYILSGNLKQAIGHILDLRGDRLEMGGNIGVQNQNWYTSGGHKNLDILSNLSEEIATYQDKGQVMILGDFNARTGNLEDFISNNDDDYNDYVPVPEEYKSDEIKQSRLSNDNKSCSRVQVNCLKENLDNFPMKFKWETMSPELFLNALKSDEIKVKIQDFENIQNQSQSEVDAALHSLHDILKMAANKSLNFFKFRKLYGKKCKLQCRQYKLDIIQKLDNLFEKNPSNYWELLNKLKYEDENKLSSNSTISADEWFKHFQELNTVSSKYQSKILEFKNILCTLEQRKTFSELDYKITEKEVTKAMHALKMINLLD</sequence>